<dbReference type="Proteomes" id="UP000193870">
    <property type="component" value="Unassembled WGS sequence"/>
</dbReference>
<protein>
    <recommendedName>
        <fullName evidence="4">Ada DNA repair metal-binding domain-containing protein</fullName>
    </recommendedName>
</protein>
<dbReference type="STRING" id="315423.SAMN04488020_110134"/>
<proteinExistence type="predicted"/>
<dbReference type="AlphaFoldDB" id="A0A1Y5TAY6"/>
<reference evidence="2 3" key="1">
    <citation type="submission" date="2017-03" db="EMBL/GenBank/DDBJ databases">
        <authorList>
            <person name="Afonso C.L."/>
            <person name="Miller P.J."/>
            <person name="Scott M.A."/>
            <person name="Spackman E."/>
            <person name="Goraichik I."/>
            <person name="Dimitrov K.M."/>
            <person name="Suarez D.L."/>
            <person name="Swayne D.E."/>
        </authorList>
    </citation>
    <scope>NUCLEOTIDE SEQUENCE [LARGE SCALE GENOMIC DNA]</scope>
    <source>
        <strain evidence="2 3">CECT 7066</strain>
    </source>
</reference>
<evidence type="ECO:0008006" key="4">
    <source>
        <dbReference type="Google" id="ProtNLM"/>
    </source>
</evidence>
<keyword evidence="3" id="KW-1185">Reference proteome</keyword>
<name>A0A1Y5TAY6_9RHOB</name>
<sequence>MNVQTKPPRQNRMAPTGEIMSHPARGQLMGNRGCLHDDNGRLRQARWKTKAWISCQLEFRGRRRRIMSPRSYTELFFLDEATALAAGHRPCCECRREAAMAFRHAWQKGVAEVARMSEIDATLHTARIVPHTRRQRRISADIRDLPAGAFILHDGQPHLVRTGCVLPWSPDGYGMPTARPRIPVTVLTPAPILKTLAAGYRPEMAGAFA</sequence>
<evidence type="ECO:0000256" key="1">
    <source>
        <dbReference type="SAM" id="MobiDB-lite"/>
    </source>
</evidence>
<feature type="region of interest" description="Disordered" evidence="1">
    <location>
        <begin position="1"/>
        <end position="25"/>
    </location>
</feature>
<gene>
    <name evidence="2" type="ORF">PAM7066_02944</name>
</gene>
<organism evidence="2 3">
    <name type="scientific">Palleronia marisminoris</name>
    <dbReference type="NCBI Taxonomy" id="315423"/>
    <lineage>
        <taxon>Bacteria</taxon>
        <taxon>Pseudomonadati</taxon>
        <taxon>Pseudomonadota</taxon>
        <taxon>Alphaproteobacteria</taxon>
        <taxon>Rhodobacterales</taxon>
        <taxon>Roseobacteraceae</taxon>
        <taxon>Palleronia</taxon>
    </lineage>
</organism>
<evidence type="ECO:0000313" key="2">
    <source>
        <dbReference type="EMBL" id="SLN59837.1"/>
    </source>
</evidence>
<accession>A0A1Y5TAY6</accession>
<dbReference type="EMBL" id="FWFV01000009">
    <property type="protein sequence ID" value="SLN59837.1"/>
    <property type="molecule type" value="Genomic_DNA"/>
</dbReference>
<evidence type="ECO:0000313" key="3">
    <source>
        <dbReference type="Proteomes" id="UP000193870"/>
    </source>
</evidence>